<comment type="caution">
    <text evidence="2">The sequence shown here is derived from an EMBL/GenBank/DDBJ whole genome shotgun (WGS) entry which is preliminary data.</text>
</comment>
<keyword evidence="1" id="KW-0677">Repeat</keyword>
<dbReference type="PANTHER" id="PTHR22870">
    <property type="entry name" value="REGULATOR OF CHROMOSOME CONDENSATION"/>
    <property type="match status" value="1"/>
</dbReference>
<dbReference type="InterPro" id="IPR051210">
    <property type="entry name" value="Ub_ligase/GEF_domain"/>
</dbReference>
<accession>A0A0F9I7M7</accession>
<reference evidence="2" key="1">
    <citation type="journal article" date="2015" name="Nature">
        <title>Complex archaea that bridge the gap between prokaryotes and eukaryotes.</title>
        <authorList>
            <person name="Spang A."/>
            <person name="Saw J.H."/>
            <person name="Jorgensen S.L."/>
            <person name="Zaremba-Niedzwiedzka K."/>
            <person name="Martijn J."/>
            <person name="Lind A.E."/>
            <person name="van Eijk R."/>
            <person name="Schleper C."/>
            <person name="Guy L."/>
            <person name="Ettema T.J."/>
        </authorList>
    </citation>
    <scope>NUCLEOTIDE SEQUENCE</scope>
</reference>
<dbReference type="SUPFAM" id="SSF50985">
    <property type="entry name" value="RCC1/BLIP-II"/>
    <property type="match status" value="1"/>
</dbReference>
<dbReference type="Gene3D" id="2.130.10.30">
    <property type="entry name" value="Regulator of chromosome condensation 1/beta-lactamase-inhibitor protein II"/>
    <property type="match status" value="1"/>
</dbReference>
<evidence type="ECO:0000256" key="1">
    <source>
        <dbReference type="ARBA" id="ARBA00022737"/>
    </source>
</evidence>
<dbReference type="EMBL" id="LAZR01014843">
    <property type="protein sequence ID" value="KKM15694.1"/>
    <property type="molecule type" value="Genomic_DNA"/>
</dbReference>
<evidence type="ECO:0000313" key="2">
    <source>
        <dbReference type="EMBL" id="KKM15694.1"/>
    </source>
</evidence>
<dbReference type="Pfam" id="PF00415">
    <property type="entry name" value="RCC1"/>
    <property type="match status" value="2"/>
</dbReference>
<organism evidence="2">
    <name type="scientific">marine sediment metagenome</name>
    <dbReference type="NCBI Taxonomy" id="412755"/>
    <lineage>
        <taxon>unclassified sequences</taxon>
        <taxon>metagenomes</taxon>
        <taxon>ecological metagenomes</taxon>
    </lineage>
</organism>
<protein>
    <submittedName>
        <fullName evidence="2">Uncharacterized protein</fullName>
    </submittedName>
</protein>
<name>A0A0F9I7M7_9ZZZZ</name>
<proteinExistence type="predicted"/>
<dbReference type="InterPro" id="IPR009091">
    <property type="entry name" value="RCC1/BLIP-II"/>
</dbReference>
<dbReference type="PANTHER" id="PTHR22870:SF408">
    <property type="entry name" value="OS09G0560450 PROTEIN"/>
    <property type="match status" value="1"/>
</dbReference>
<dbReference type="PROSITE" id="PS50012">
    <property type="entry name" value="RCC1_3"/>
    <property type="match status" value="2"/>
</dbReference>
<dbReference type="InterPro" id="IPR000408">
    <property type="entry name" value="Reg_chr_condens"/>
</dbReference>
<dbReference type="AlphaFoldDB" id="A0A0F9I7M7"/>
<sequence length="127" mass="13099">MGISITGGVKVPQGKFKVYVAPASAATSGGLWAWGDGADGQHGLGNTTTYSSPVQVGALTDWTTIDSVYNHTLAVNTTGELFAWGLNNFGQIGLGNTVNTSSPIQVGALTTWISVDTDSHTVALKTE</sequence>
<gene>
    <name evidence="2" type="ORF">LCGC14_1693410</name>
</gene>